<reference evidence="7" key="1">
    <citation type="submission" date="2020-05" db="EMBL/GenBank/DDBJ databases">
        <authorList>
            <person name="Chiriac C."/>
            <person name="Salcher M."/>
            <person name="Ghai R."/>
            <person name="Kavagutti S V."/>
        </authorList>
    </citation>
    <scope>NUCLEOTIDE SEQUENCE</scope>
</reference>
<dbReference type="SUPFAM" id="SSF51971">
    <property type="entry name" value="Nucleotide-binding domain"/>
    <property type="match status" value="1"/>
</dbReference>
<comment type="cofactor">
    <cofactor evidence="1">
        <name>FAD</name>
        <dbReference type="ChEBI" id="CHEBI:57692"/>
    </cofactor>
</comment>
<evidence type="ECO:0000256" key="3">
    <source>
        <dbReference type="ARBA" id="ARBA00022630"/>
    </source>
</evidence>
<gene>
    <name evidence="7" type="ORF">UFOPK3773_01633</name>
</gene>
<dbReference type="AlphaFoldDB" id="A0A6J7KFT4"/>
<dbReference type="GO" id="GO:0005829">
    <property type="term" value="C:cytosol"/>
    <property type="evidence" value="ECO:0007669"/>
    <property type="project" value="TreeGrafter"/>
</dbReference>
<dbReference type="InterPro" id="IPR015899">
    <property type="entry name" value="UDP-GalPyranose_mutase_C"/>
</dbReference>
<evidence type="ECO:0000256" key="2">
    <source>
        <dbReference type="ARBA" id="ARBA00009321"/>
    </source>
</evidence>
<comment type="similarity">
    <text evidence="2">Belongs to the UDP-galactopyranose/dTDP-fucopyranose mutase family.</text>
</comment>
<feature type="domain" description="UDP-galactopyranose mutase C-terminal" evidence="6">
    <location>
        <begin position="164"/>
        <end position="367"/>
    </location>
</feature>
<name>A0A6J7KFT4_9ZZZZ</name>
<dbReference type="Pfam" id="PF03275">
    <property type="entry name" value="GLF"/>
    <property type="match status" value="1"/>
</dbReference>
<keyword evidence="3" id="KW-0285">Flavoprotein</keyword>
<evidence type="ECO:0000259" key="6">
    <source>
        <dbReference type="Pfam" id="PF03275"/>
    </source>
</evidence>
<protein>
    <submittedName>
        <fullName evidence="7">Unannotated protein</fullName>
    </submittedName>
</protein>
<dbReference type="InterPro" id="IPR004379">
    <property type="entry name" value="UDP-GALP_mutase"/>
</dbReference>
<sequence length="390" mass="43560">MTSVSAGVLDSVRQASLVVVGCGLFGLTIAERCASVLGLPVVVLDRRLHPGGNSYSSADPATGIDVHHYGTHIFHTSNARVWEYVSRFTEFNTYEHRVMTQKAGRAHSLPVNLATFASVFGRPLSAHEARALLDAETAPYAHEPQTSLEARALALVGPTLYEALYRGYTAKQWQTDPRELDPDIISRLPVRFTHDSRYFTDTWQGIPLEGYGRWIERMADHPLIHVALGVDYFDVRPLVNLTAPLVYTGPLDRYFDHSLGPLGWRTLDFHTEVLPTRDFQGAAVVNFADESVPYTRVHEYRHLHPERQYSSPSTVVSHEFSRFARDADEPFYPINSAGDRRLLDGYRSLAASTPGVIFGGRLGSYLYLDMHMAVASALTTFDQEVAPLLR</sequence>
<evidence type="ECO:0000256" key="1">
    <source>
        <dbReference type="ARBA" id="ARBA00001974"/>
    </source>
</evidence>
<proteinExistence type="inferred from homology"/>
<dbReference type="NCBIfam" id="TIGR00031">
    <property type="entry name" value="UDP-GALP_mutase"/>
    <property type="match status" value="1"/>
</dbReference>
<accession>A0A6J7KFT4</accession>
<dbReference type="PANTHER" id="PTHR21197:SF0">
    <property type="entry name" value="UDP-GALACTOPYRANOSE MUTASE"/>
    <property type="match status" value="1"/>
</dbReference>
<dbReference type="PANTHER" id="PTHR21197">
    <property type="entry name" value="UDP-GALACTOPYRANOSE MUTASE"/>
    <property type="match status" value="1"/>
</dbReference>
<dbReference type="SUPFAM" id="SSF54373">
    <property type="entry name" value="FAD-linked reductases, C-terminal domain"/>
    <property type="match status" value="1"/>
</dbReference>
<evidence type="ECO:0000256" key="5">
    <source>
        <dbReference type="ARBA" id="ARBA00023235"/>
    </source>
</evidence>
<organism evidence="7">
    <name type="scientific">freshwater metagenome</name>
    <dbReference type="NCBI Taxonomy" id="449393"/>
    <lineage>
        <taxon>unclassified sequences</taxon>
        <taxon>metagenomes</taxon>
        <taxon>ecological metagenomes</taxon>
    </lineage>
</organism>
<keyword evidence="5" id="KW-0413">Isomerase</keyword>
<dbReference type="GO" id="GO:0050660">
    <property type="term" value="F:flavin adenine dinucleotide binding"/>
    <property type="evidence" value="ECO:0007669"/>
    <property type="project" value="TreeGrafter"/>
</dbReference>
<dbReference type="Gene3D" id="3.40.50.720">
    <property type="entry name" value="NAD(P)-binding Rossmann-like Domain"/>
    <property type="match status" value="3"/>
</dbReference>
<evidence type="ECO:0000313" key="7">
    <source>
        <dbReference type="EMBL" id="CAB4955040.1"/>
    </source>
</evidence>
<dbReference type="EMBL" id="CAFBNF010000209">
    <property type="protein sequence ID" value="CAB4955040.1"/>
    <property type="molecule type" value="Genomic_DNA"/>
</dbReference>
<keyword evidence="4" id="KW-0274">FAD</keyword>
<dbReference type="GO" id="GO:0008767">
    <property type="term" value="F:UDP-galactopyranose mutase activity"/>
    <property type="evidence" value="ECO:0007669"/>
    <property type="project" value="InterPro"/>
</dbReference>
<evidence type="ECO:0000256" key="4">
    <source>
        <dbReference type="ARBA" id="ARBA00022827"/>
    </source>
</evidence>
<dbReference type="Pfam" id="PF13450">
    <property type="entry name" value="NAD_binding_8"/>
    <property type="match status" value="1"/>
</dbReference>